<protein>
    <submittedName>
        <fullName evidence="7">Arylsulfatase A family protein</fullName>
    </submittedName>
</protein>
<keyword evidence="4" id="KW-0106">Calcium</keyword>
<keyword evidence="8" id="KW-1185">Reference proteome</keyword>
<dbReference type="InterPro" id="IPR000917">
    <property type="entry name" value="Sulfatase_N"/>
</dbReference>
<feature type="domain" description="Sulfatase N-terminal" evidence="6">
    <location>
        <begin position="9"/>
        <end position="353"/>
    </location>
</feature>
<dbReference type="PROSITE" id="PS00523">
    <property type="entry name" value="SULFATASE_1"/>
    <property type="match status" value="1"/>
</dbReference>
<sequence>MASKDKNKPNIVFILTDDQGHWAMGCAGNDEIRTPNMDALADRGVRFENFFCVSPVCSPSRASLMTGKIPSCHGVQDWIKVGNMHYEGQAIEYLKDHKGYTDYLAENGYVCGISGKWNLGDSLKPQKSFSHWFVHRASGSSYNDIPMVREGDVVETKGYLTDVITEDALEFIDSQSQHDNPFYISIHYTAPHSPYIDQHPGDLVASYDDCEFKSCPQDPTHEWGQEYPITLQYSDSLASPERTRPIDVKEHLKGYYASITAVDNNLGKIVKKIESLNLSESTLIIFTGDNGFNCGHHGIWGKGNSTYPHNLYDTSVKVPAIFSQPGRIPQGVVSSALVSGYDVMPTLLDHAGVTFTPEEKMPGRSLGPIMQGTSSDDEESVFVFDELGAARMIRTKEWKYIHRYPLGPCELYDLTQDPGEKYNLLDKQNAKLDSPDQDDLVAKLKHQMELWFSKYSDPDKDGRHSGVSGRGQINLVGLQSEGKPSFNPLEKVKNILSHER</sequence>
<comment type="similarity">
    <text evidence="1">Belongs to the sulfatase family.</text>
</comment>
<organism evidence="7 8">
    <name type="scientific">Paenibacillus nasutitermitis</name>
    <dbReference type="NCBI Taxonomy" id="1652958"/>
    <lineage>
        <taxon>Bacteria</taxon>
        <taxon>Bacillati</taxon>
        <taxon>Bacillota</taxon>
        <taxon>Bacilli</taxon>
        <taxon>Bacillales</taxon>
        <taxon>Paenibacillaceae</taxon>
        <taxon>Paenibacillus</taxon>
    </lineage>
</organism>
<dbReference type="EMBL" id="BMHP01000001">
    <property type="protein sequence ID" value="GGD56856.1"/>
    <property type="molecule type" value="Genomic_DNA"/>
</dbReference>
<evidence type="ECO:0000313" key="8">
    <source>
        <dbReference type="Proteomes" id="UP000612456"/>
    </source>
</evidence>
<keyword evidence="3" id="KW-0378">Hydrolase</keyword>
<dbReference type="InterPro" id="IPR017850">
    <property type="entry name" value="Alkaline_phosphatase_core_sf"/>
</dbReference>
<dbReference type="CDD" id="cd16149">
    <property type="entry name" value="sulfatase_like"/>
    <property type="match status" value="1"/>
</dbReference>
<dbReference type="Pfam" id="PF00884">
    <property type="entry name" value="Sulfatase"/>
    <property type="match status" value="1"/>
</dbReference>
<name>A0A916YRN0_9BACL</name>
<dbReference type="PANTHER" id="PTHR42693:SF53">
    <property type="entry name" value="ENDO-4-O-SULFATASE"/>
    <property type="match status" value="1"/>
</dbReference>
<dbReference type="AlphaFoldDB" id="A0A916YRN0"/>
<dbReference type="SUPFAM" id="SSF53649">
    <property type="entry name" value="Alkaline phosphatase-like"/>
    <property type="match status" value="1"/>
</dbReference>
<dbReference type="Gene3D" id="3.40.720.10">
    <property type="entry name" value="Alkaline Phosphatase, subunit A"/>
    <property type="match status" value="1"/>
</dbReference>
<feature type="compositionally biased region" description="Basic and acidic residues" evidence="5">
    <location>
        <begin position="490"/>
        <end position="500"/>
    </location>
</feature>
<gene>
    <name evidence="7" type="ORF">GCM10010911_13260</name>
</gene>
<proteinExistence type="inferred from homology"/>
<comment type="caution">
    <text evidence="7">The sequence shown here is derived from an EMBL/GenBank/DDBJ whole genome shotgun (WGS) entry which is preliminary data.</text>
</comment>
<dbReference type="InterPro" id="IPR050738">
    <property type="entry name" value="Sulfatase"/>
</dbReference>
<evidence type="ECO:0000256" key="4">
    <source>
        <dbReference type="ARBA" id="ARBA00022837"/>
    </source>
</evidence>
<dbReference type="GO" id="GO:0046872">
    <property type="term" value="F:metal ion binding"/>
    <property type="evidence" value="ECO:0007669"/>
    <property type="project" value="UniProtKB-KW"/>
</dbReference>
<evidence type="ECO:0000313" key="7">
    <source>
        <dbReference type="EMBL" id="GGD56856.1"/>
    </source>
</evidence>
<dbReference type="GO" id="GO:0004065">
    <property type="term" value="F:arylsulfatase activity"/>
    <property type="evidence" value="ECO:0007669"/>
    <property type="project" value="TreeGrafter"/>
</dbReference>
<evidence type="ECO:0000256" key="2">
    <source>
        <dbReference type="ARBA" id="ARBA00022723"/>
    </source>
</evidence>
<feature type="region of interest" description="Disordered" evidence="5">
    <location>
        <begin position="455"/>
        <end position="500"/>
    </location>
</feature>
<dbReference type="InterPro" id="IPR024607">
    <property type="entry name" value="Sulfatase_CS"/>
</dbReference>
<dbReference type="PANTHER" id="PTHR42693">
    <property type="entry name" value="ARYLSULFATASE FAMILY MEMBER"/>
    <property type="match status" value="1"/>
</dbReference>
<keyword evidence="2" id="KW-0479">Metal-binding</keyword>
<dbReference type="Proteomes" id="UP000612456">
    <property type="component" value="Unassembled WGS sequence"/>
</dbReference>
<reference evidence="7" key="2">
    <citation type="submission" date="2020-09" db="EMBL/GenBank/DDBJ databases">
        <authorList>
            <person name="Sun Q."/>
            <person name="Zhou Y."/>
        </authorList>
    </citation>
    <scope>NUCLEOTIDE SEQUENCE</scope>
    <source>
        <strain evidence="7">CGMCC 1.15178</strain>
    </source>
</reference>
<reference evidence="7" key="1">
    <citation type="journal article" date="2014" name="Int. J. Syst. Evol. Microbiol.">
        <title>Complete genome sequence of Corynebacterium casei LMG S-19264T (=DSM 44701T), isolated from a smear-ripened cheese.</title>
        <authorList>
            <consortium name="US DOE Joint Genome Institute (JGI-PGF)"/>
            <person name="Walter F."/>
            <person name="Albersmeier A."/>
            <person name="Kalinowski J."/>
            <person name="Ruckert C."/>
        </authorList>
    </citation>
    <scope>NUCLEOTIDE SEQUENCE</scope>
    <source>
        <strain evidence="7">CGMCC 1.15178</strain>
    </source>
</reference>
<dbReference type="RefSeq" id="WP_188990278.1">
    <property type="nucleotide sequence ID" value="NZ_BMHP01000001.1"/>
</dbReference>
<evidence type="ECO:0000256" key="3">
    <source>
        <dbReference type="ARBA" id="ARBA00022801"/>
    </source>
</evidence>
<evidence type="ECO:0000256" key="1">
    <source>
        <dbReference type="ARBA" id="ARBA00008779"/>
    </source>
</evidence>
<evidence type="ECO:0000256" key="5">
    <source>
        <dbReference type="SAM" id="MobiDB-lite"/>
    </source>
</evidence>
<evidence type="ECO:0000259" key="6">
    <source>
        <dbReference type="Pfam" id="PF00884"/>
    </source>
</evidence>
<accession>A0A916YRN0</accession>